<dbReference type="AlphaFoldDB" id="A0A7G1NJX4"/>
<gene>
    <name evidence="4" type="ORF">GCM10017668_38130</name>
</gene>
<dbReference type="InterPro" id="IPR006162">
    <property type="entry name" value="Ppantetheine_attach_site"/>
</dbReference>
<dbReference type="InterPro" id="IPR020806">
    <property type="entry name" value="PKS_PP-bd"/>
</dbReference>
<evidence type="ECO:0000259" key="3">
    <source>
        <dbReference type="PROSITE" id="PS50075"/>
    </source>
</evidence>
<dbReference type="InterPro" id="IPR036736">
    <property type="entry name" value="ACP-like_sf"/>
</dbReference>
<dbReference type="SUPFAM" id="SSF47336">
    <property type="entry name" value="ACP-like"/>
    <property type="match status" value="1"/>
</dbReference>
<feature type="domain" description="Carrier" evidence="3">
    <location>
        <begin position="3"/>
        <end position="82"/>
    </location>
</feature>
<name>A0A7G1NJX4_9ACTN</name>
<proteinExistence type="predicted"/>
<evidence type="ECO:0000256" key="1">
    <source>
        <dbReference type="ARBA" id="ARBA00022450"/>
    </source>
</evidence>
<dbReference type="GO" id="GO:0017000">
    <property type="term" value="P:antibiotic biosynthetic process"/>
    <property type="evidence" value="ECO:0007669"/>
    <property type="project" value="UniProtKB-ARBA"/>
</dbReference>
<evidence type="ECO:0000313" key="5">
    <source>
        <dbReference type="Proteomes" id="UP000516373"/>
    </source>
</evidence>
<reference evidence="4 5" key="1">
    <citation type="journal article" date="2014" name="Int. J. Syst. Evol. Microbiol.">
        <title>Complete genome sequence of Corynebacterium casei LMG S-19264T (=DSM 44701T), isolated from a smear-ripened cheese.</title>
        <authorList>
            <consortium name="US DOE Joint Genome Institute (JGI-PGF)"/>
            <person name="Walter F."/>
            <person name="Albersmeier A."/>
            <person name="Kalinowski J."/>
            <person name="Ruckert C."/>
        </authorList>
    </citation>
    <scope>NUCLEOTIDE SEQUENCE [LARGE SCALE GENOMIC DNA]</scope>
    <source>
        <strain evidence="4 5">JCM 4255</strain>
    </source>
</reference>
<evidence type="ECO:0000313" key="4">
    <source>
        <dbReference type="EMBL" id="BCL21970.1"/>
    </source>
</evidence>
<dbReference type="SMART" id="SM00823">
    <property type="entry name" value="PKS_PP"/>
    <property type="match status" value="1"/>
</dbReference>
<dbReference type="Gene3D" id="1.10.1200.10">
    <property type="entry name" value="ACP-like"/>
    <property type="match status" value="1"/>
</dbReference>
<keyword evidence="1" id="KW-0596">Phosphopantetheine</keyword>
<keyword evidence="2" id="KW-0597">Phosphoprotein</keyword>
<dbReference type="InterPro" id="IPR009081">
    <property type="entry name" value="PP-bd_ACP"/>
</dbReference>
<dbReference type="PROSITE" id="PS50075">
    <property type="entry name" value="CARRIER"/>
    <property type="match status" value="1"/>
</dbReference>
<dbReference type="PROSITE" id="PS00012">
    <property type="entry name" value="PHOSPHOPANTETHEINE"/>
    <property type="match status" value="1"/>
</dbReference>
<organism evidence="4 5">
    <name type="scientific">Streptomyces tuirus</name>
    <dbReference type="NCBI Taxonomy" id="68278"/>
    <lineage>
        <taxon>Bacteria</taxon>
        <taxon>Bacillati</taxon>
        <taxon>Actinomycetota</taxon>
        <taxon>Actinomycetes</taxon>
        <taxon>Kitasatosporales</taxon>
        <taxon>Streptomycetaceae</taxon>
        <taxon>Streptomyces</taxon>
    </lineage>
</organism>
<dbReference type="GO" id="GO:0031177">
    <property type="term" value="F:phosphopantetheine binding"/>
    <property type="evidence" value="ECO:0007669"/>
    <property type="project" value="InterPro"/>
</dbReference>
<sequence length="87" mass="9652">MADFTLDDIRRILRASGGVDEQTDLDGEHFAGTSFADLGYDSLALLELVNRIEREYGIQIPDGDLAHTQTPLEALTYVQARLTEARV</sequence>
<dbReference type="Proteomes" id="UP000516373">
    <property type="component" value="Chromosome"/>
</dbReference>
<dbReference type="RefSeq" id="WP_190901343.1">
    <property type="nucleotide sequence ID" value="NZ_AP023439.1"/>
</dbReference>
<dbReference type="EMBL" id="AP023439">
    <property type="protein sequence ID" value="BCL21970.1"/>
    <property type="molecule type" value="Genomic_DNA"/>
</dbReference>
<protein>
    <submittedName>
        <fullName evidence="4">Actinorhodin polyketide synthase acyl carrier protein</fullName>
    </submittedName>
</protein>
<evidence type="ECO:0000256" key="2">
    <source>
        <dbReference type="ARBA" id="ARBA00022553"/>
    </source>
</evidence>
<dbReference type="KEGG" id="stui:GCM10017668_38130"/>
<dbReference type="Pfam" id="PF00550">
    <property type="entry name" value="PP-binding"/>
    <property type="match status" value="1"/>
</dbReference>
<accession>A0A7G1NJX4</accession>